<accession>I0UWS4</accession>
<dbReference type="STRING" id="882086.SacxiDRAFT_0038"/>
<name>I0UWS4_9PSEU</name>
<evidence type="ECO:0000313" key="2">
    <source>
        <dbReference type="Proteomes" id="UP000004691"/>
    </source>
</evidence>
<dbReference type="AlphaFoldDB" id="I0UWS4"/>
<dbReference type="EMBL" id="JH636049">
    <property type="protein sequence ID" value="EID52327.1"/>
    <property type="molecule type" value="Genomic_DNA"/>
</dbReference>
<dbReference type="Proteomes" id="UP000004691">
    <property type="component" value="Unassembled WGS sequence"/>
</dbReference>
<proteinExistence type="predicted"/>
<reference evidence="1 2" key="1">
    <citation type="submission" date="2012-01" db="EMBL/GenBank/DDBJ databases">
        <title>Improved High-Quality Draft sequence of Saccharomonospora xinjiangensis XJ-54.</title>
        <authorList>
            <consortium name="US DOE Joint Genome Institute"/>
            <person name="Lucas S."/>
            <person name="Han J."/>
            <person name="Lapidus A."/>
            <person name="Cheng J.-F."/>
            <person name="Goodwin L."/>
            <person name="Pitluck S."/>
            <person name="Peters L."/>
            <person name="Mikhailova N."/>
            <person name="Teshima H."/>
            <person name="Detter J.C."/>
            <person name="Han C."/>
            <person name="Tapia R."/>
            <person name="Land M."/>
            <person name="Hauser L."/>
            <person name="Kyrpides N."/>
            <person name="Ivanova N."/>
            <person name="Pagani I."/>
            <person name="Brambilla E.-M."/>
            <person name="Klenk H.-P."/>
            <person name="Woyke T."/>
        </authorList>
    </citation>
    <scope>NUCLEOTIDE SEQUENCE [LARGE SCALE GENOMIC DNA]</scope>
    <source>
        <strain evidence="1 2">XJ-54</strain>
    </source>
</reference>
<dbReference type="HOGENOM" id="CLU_1739215_0_0_11"/>
<sequence length="150" mass="16198">MANDDSSFDGDPAPPGQVTVVNTTNALGEVVTTAVITAAVLPFVQTLAKKAAEDSYNAVRDWLRRQFGDAAADSADGSRALLVVKDPDPKLDLAVYVGPAMSNEAIRALEDLDLGQISDKAKRGKNASTQIYWDAAAQCWRVVHKRRRTR</sequence>
<dbReference type="eggNOG" id="ENOG5032J15">
    <property type="taxonomic scope" value="Bacteria"/>
</dbReference>
<dbReference type="OrthoDB" id="4152156at2"/>
<organism evidence="1 2">
    <name type="scientific">Saccharomonospora xinjiangensis XJ-54</name>
    <dbReference type="NCBI Taxonomy" id="882086"/>
    <lineage>
        <taxon>Bacteria</taxon>
        <taxon>Bacillati</taxon>
        <taxon>Actinomycetota</taxon>
        <taxon>Actinomycetes</taxon>
        <taxon>Pseudonocardiales</taxon>
        <taxon>Pseudonocardiaceae</taxon>
        <taxon>Saccharomonospora</taxon>
    </lineage>
</organism>
<keyword evidence="2" id="KW-1185">Reference proteome</keyword>
<gene>
    <name evidence="1" type="ORF">SacxiDRAFT_0038</name>
</gene>
<protein>
    <submittedName>
        <fullName evidence="1">Uncharacterized protein</fullName>
    </submittedName>
</protein>
<dbReference type="RefSeq" id="WP_006236416.1">
    <property type="nucleotide sequence ID" value="NZ_JH636049.1"/>
</dbReference>
<evidence type="ECO:0000313" key="1">
    <source>
        <dbReference type="EMBL" id="EID52327.1"/>
    </source>
</evidence>